<dbReference type="InterPro" id="IPR000805">
    <property type="entry name" value="Glyco_hydro_26"/>
</dbReference>
<evidence type="ECO:0000256" key="4">
    <source>
        <dbReference type="SAM" id="MobiDB-lite"/>
    </source>
</evidence>
<feature type="compositionally biased region" description="Low complexity" evidence="4">
    <location>
        <begin position="360"/>
        <end position="379"/>
    </location>
</feature>
<dbReference type="InterPro" id="IPR017853">
    <property type="entry name" value="GH"/>
</dbReference>
<dbReference type="PANTHER" id="PTHR40079">
    <property type="entry name" value="MANNAN ENDO-1,4-BETA-MANNOSIDASE E-RELATED"/>
    <property type="match status" value="1"/>
</dbReference>
<organism evidence="6 7">
    <name type="scientific">Natrinema saccharevitans</name>
    <dbReference type="NCBI Taxonomy" id="301967"/>
    <lineage>
        <taxon>Archaea</taxon>
        <taxon>Methanobacteriati</taxon>
        <taxon>Methanobacteriota</taxon>
        <taxon>Stenosarchaea group</taxon>
        <taxon>Halobacteria</taxon>
        <taxon>Halobacteriales</taxon>
        <taxon>Natrialbaceae</taxon>
        <taxon>Natrinema</taxon>
    </lineage>
</organism>
<dbReference type="EMBL" id="LWLN01000001">
    <property type="protein sequence ID" value="OLZ39512.1"/>
    <property type="molecule type" value="Genomic_DNA"/>
</dbReference>
<keyword evidence="7" id="KW-1185">Reference proteome</keyword>
<feature type="compositionally biased region" description="Basic and acidic residues" evidence="4">
    <location>
        <begin position="343"/>
        <end position="359"/>
    </location>
</feature>
<dbReference type="Proteomes" id="UP000189370">
    <property type="component" value="Unassembled WGS sequence"/>
</dbReference>
<sequence>MTRTGSFLHGVTPSRVTRERLTLFEEWADSSPAVVNVFANLGWSDAKIEDLFEIRLTRIWEHGHVPMLILQPFFGIANHPDTEEDFDEGDQSESTDNRDEATSPLVARDIADGEYDDVLSRWTAALDDWLHPGDGSAERRLYLNFAPEMNGDWVPWSGATGDSTPADFVDMWERTYEEVTDGDISDHHLQWIWAPDNVGTPSAGYSISEYYPGDNYVDWIGMHGYNWYEWGGWVSPRDLYDHVIDRLQSVTDKPIAFSEYGTSSQVADEHRPERKGEWIDTVLEYLADSDVQLACWFNVDKETDWAVLDGGRGTGTWEHEGETYNTYPEYRTGIRKHRALPAHPDHPRRLTDEEFRGVFDSEAGTADTTASDAGRPSDS</sequence>
<evidence type="ECO:0000259" key="5">
    <source>
        <dbReference type="PROSITE" id="PS51764"/>
    </source>
</evidence>
<comment type="similarity">
    <text evidence="1">Belongs to the glycosyl hydrolase 26 family.</text>
</comment>
<dbReference type="Gene3D" id="3.20.20.80">
    <property type="entry name" value="Glycosidases"/>
    <property type="match status" value="1"/>
</dbReference>
<evidence type="ECO:0000256" key="3">
    <source>
        <dbReference type="ARBA" id="ARBA00023295"/>
    </source>
</evidence>
<comment type="caution">
    <text evidence="6">The sequence shown here is derived from an EMBL/GenBank/DDBJ whole genome shotgun (WGS) entry which is preliminary data.</text>
</comment>
<dbReference type="STRING" id="301967.A6E15_00275"/>
<gene>
    <name evidence="6" type="ORF">A6E15_00275</name>
</gene>
<dbReference type="GO" id="GO:0006080">
    <property type="term" value="P:substituted mannan metabolic process"/>
    <property type="evidence" value="ECO:0007669"/>
    <property type="project" value="InterPro"/>
</dbReference>
<evidence type="ECO:0000256" key="2">
    <source>
        <dbReference type="ARBA" id="ARBA00022801"/>
    </source>
</evidence>
<evidence type="ECO:0000313" key="6">
    <source>
        <dbReference type="EMBL" id="OLZ39512.1"/>
    </source>
</evidence>
<dbReference type="SUPFAM" id="SSF51445">
    <property type="entry name" value="(Trans)glycosidases"/>
    <property type="match status" value="1"/>
</dbReference>
<dbReference type="PANTHER" id="PTHR40079:SF4">
    <property type="entry name" value="GH26 DOMAIN-CONTAINING PROTEIN-RELATED"/>
    <property type="match status" value="1"/>
</dbReference>
<dbReference type="PROSITE" id="PS51764">
    <property type="entry name" value="GH26"/>
    <property type="match status" value="1"/>
</dbReference>
<name>A0A1S8AS90_9EURY</name>
<feature type="domain" description="GH26" evidence="5">
    <location>
        <begin position="1"/>
        <end position="353"/>
    </location>
</feature>
<dbReference type="GO" id="GO:0016985">
    <property type="term" value="F:mannan endo-1,4-beta-mannosidase activity"/>
    <property type="evidence" value="ECO:0007669"/>
    <property type="project" value="InterPro"/>
</dbReference>
<dbReference type="InterPro" id="IPR022790">
    <property type="entry name" value="GH26_dom"/>
</dbReference>
<feature type="region of interest" description="Disordered" evidence="4">
    <location>
        <begin position="80"/>
        <end position="104"/>
    </location>
</feature>
<accession>A0A1S8AS90</accession>
<evidence type="ECO:0000313" key="7">
    <source>
        <dbReference type="Proteomes" id="UP000189370"/>
    </source>
</evidence>
<keyword evidence="3" id="KW-0326">Glycosidase</keyword>
<feature type="region of interest" description="Disordered" evidence="4">
    <location>
        <begin position="340"/>
        <end position="379"/>
    </location>
</feature>
<dbReference type="AlphaFoldDB" id="A0A1S8AS90"/>
<reference evidence="7" key="1">
    <citation type="submission" date="2016-04" db="EMBL/GenBank/DDBJ databases">
        <authorList>
            <person name="Chen S.-C."/>
            <person name="Lai M.-C."/>
        </authorList>
    </citation>
    <scope>NUCLEOTIDE SEQUENCE [LARGE SCALE GENOMIC DNA]</scope>
    <source>
        <strain evidence="7">AB14</strain>
    </source>
</reference>
<dbReference type="Pfam" id="PF02156">
    <property type="entry name" value="Glyco_hydro_26"/>
    <property type="match status" value="1"/>
</dbReference>
<feature type="compositionally biased region" description="Acidic residues" evidence="4">
    <location>
        <begin position="82"/>
        <end position="93"/>
    </location>
</feature>
<evidence type="ECO:0000256" key="1">
    <source>
        <dbReference type="ARBA" id="ARBA00007754"/>
    </source>
</evidence>
<proteinExistence type="inferred from homology"/>
<protein>
    <recommendedName>
        <fullName evidence="5">GH26 domain-containing protein</fullName>
    </recommendedName>
</protein>
<keyword evidence="2" id="KW-0378">Hydrolase</keyword>